<organism evidence="2 3">
    <name type="scientific">Ferranicluibacter rubi</name>
    <dbReference type="NCBI Taxonomy" id="2715133"/>
    <lineage>
        <taxon>Bacteria</taxon>
        <taxon>Pseudomonadati</taxon>
        <taxon>Pseudomonadota</taxon>
        <taxon>Alphaproteobacteria</taxon>
        <taxon>Hyphomicrobiales</taxon>
        <taxon>Rhizobiaceae</taxon>
        <taxon>Ferranicluibacter</taxon>
    </lineage>
</organism>
<accession>A0AA43ZIN8</accession>
<feature type="region of interest" description="Disordered" evidence="1">
    <location>
        <begin position="1"/>
        <end position="60"/>
    </location>
</feature>
<sequence>MGNSDHNSTSGQKRPTDVNPTADDATVDEKDSIAPTFVKPADERDASERPVVNPVTGGAF</sequence>
<proteinExistence type="predicted"/>
<dbReference type="RefSeq" id="WP_167130150.1">
    <property type="nucleotide sequence ID" value="NZ_JAANCM010000009.1"/>
</dbReference>
<keyword evidence="3" id="KW-1185">Reference proteome</keyword>
<name>A0AA43ZIN8_9HYPH</name>
<dbReference type="Proteomes" id="UP001155840">
    <property type="component" value="Unassembled WGS sequence"/>
</dbReference>
<reference evidence="2" key="1">
    <citation type="submission" date="2020-03" db="EMBL/GenBank/DDBJ databases">
        <title>Ferranicluibacter endophyticum gen. nov., sp. nov., a new genus isolated from Rubus ulmifolius Schott. stem.</title>
        <authorList>
            <person name="Roca-Couso R."/>
            <person name="Flores-Felix J.D."/>
            <person name="Igual J.M."/>
            <person name="Rivas R."/>
        </authorList>
    </citation>
    <scope>NUCLEOTIDE SEQUENCE</scope>
    <source>
        <strain evidence="2">CRRU44</strain>
    </source>
</reference>
<evidence type="ECO:0000313" key="2">
    <source>
        <dbReference type="EMBL" id="NHT77602.1"/>
    </source>
</evidence>
<protein>
    <submittedName>
        <fullName evidence="2">Uncharacterized protein</fullName>
    </submittedName>
</protein>
<feature type="compositionally biased region" description="Polar residues" evidence="1">
    <location>
        <begin position="1"/>
        <end position="13"/>
    </location>
</feature>
<comment type="caution">
    <text evidence="2">The sequence shown here is derived from an EMBL/GenBank/DDBJ whole genome shotgun (WGS) entry which is preliminary data.</text>
</comment>
<evidence type="ECO:0000256" key="1">
    <source>
        <dbReference type="SAM" id="MobiDB-lite"/>
    </source>
</evidence>
<gene>
    <name evidence="2" type="ORF">G8E10_17970</name>
</gene>
<evidence type="ECO:0000313" key="3">
    <source>
        <dbReference type="Proteomes" id="UP001155840"/>
    </source>
</evidence>
<dbReference type="EMBL" id="JAANCM010000009">
    <property type="protein sequence ID" value="NHT77602.1"/>
    <property type="molecule type" value="Genomic_DNA"/>
</dbReference>
<dbReference type="AlphaFoldDB" id="A0AA43ZIN8"/>